<evidence type="ECO:0000313" key="3">
    <source>
        <dbReference type="Proteomes" id="UP000199392"/>
    </source>
</evidence>
<evidence type="ECO:0000256" key="1">
    <source>
        <dbReference type="SAM" id="MobiDB-lite"/>
    </source>
</evidence>
<keyword evidence="3" id="KW-1185">Reference proteome</keyword>
<dbReference type="STRING" id="311180.SAMN04488050_106245"/>
<gene>
    <name evidence="2" type="ORF">SAMN04488050_106245</name>
</gene>
<name>A0A1I6TP87_9RHOB</name>
<proteinExistence type="predicted"/>
<feature type="region of interest" description="Disordered" evidence="1">
    <location>
        <begin position="1"/>
        <end position="20"/>
    </location>
</feature>
<accession>A0A1I6TP87</accession>
<reference evidence="3" key="1">
    <citation type="submission" date="2016-10" db="EMBL/GenBank/DDBJ databases">
        <authorList>
            <person name="Varghese N."/>
            <person name="Submissions S."/>
        </authorList>
    </citation>
    <scope>NUCLEOTIDE SEQUENCE [LARGE SCALE GENOMIC DNA]</scope>
    <source>
        <strain evidence="3">DSM 26894</strain>
    </source>
</reference>
<organism evidence="2 3">
    <name type="scientific">Alloyangia pacifica</name>
    <dbReference type="NCBI Taxonomy" id="311180"/>
    <lineage>
        <taxon>Bacteria</taxon>
        <taxon>Pseudomonadati</taxon>
        <taxon>Pseudomonadota</taxon>
        <taxon>Alphaproteobacteria</taxon>
        <taxon>Rhodobacterales</taxon>
        <taxon>Roseobacteraceae</taxon>
        <taxon>Alloyangia</taxon>
    </lineage>
</organism>
<dbReference type="RefSeq" id="WP_245696075.1">
    <property type="nucleotide sequence ID" value="NZ_FNCL01000006.1"/>
</dbReference>
<dbReference type="Proteomes" id="UP000199392">
    <property type="component" value="Unassembled WGS sequence"/>
</dbReference>
<protein>
    <submittedName>
        <fullName evidence="2">Uncharacterized protein</fullName>
    </submittedName>
</protein>
<dbReference type="AlphaFoldDB" id="A0A1I6TP87"/>
<dbReference type="EMBL" id="FOZW01000006">
    <property type="protein sequence ID" value="SFS91033.1"/>
    <property type="molecule type" value="Genomic_DNA"/>
</dbReference>
<sequence>MTAQVPAAQRNTATRASRALRPARAPTGLAALLCAGAAGFHPVPVAAQSQACGPRDVVISRLAETYGETRHSIGLGSNNAVMELFASDETGTWTITVTSTNGVTCLVASGLAFETLAESLPPEESDA</sequence>
<evidence type="ECO:0000313" key="2">
    <source>
        <dbReference type="EMBL" id="SFS91033.1"/>
    </source>
</evidence>